<dbReference type="Proteomes" id="UP000286681">
    <property type="component" value="Unassembled WGS sequence"/>
</dbReference>
<dbReference type="Pfam" id="PF13356">
    <property type="entry name" value="Arm-DNA-bind_3"/>
    <property type="match status" value="1"/>
</dbReference>
<evidence type="ECO:0000313" key="10">
    <source>
        <dbReference type="Proteomes" id="UP000185161"/>
    </source>
</evidence>
<dbReference type="Proteomes" id="UP000185161">
    <property type="component" value="Chromosome"/>
</dbReference>
<dbReference type="InterPro" id="IPR050808">
    <property type="entry name" value="Phage_Integrase"/>
</dbReference>
<dbReference type="Gene3D" id="1.10.150.130">
    <property type="match status" value="1"/>
</dbReference>
<dbReference type="Gene3D" id="3.30.160.390">
    <property type="entry name" value="Integrase, DNA-binding domain"/>
    <property type="match status" value="1"/>
</dbReference>
<keyword evidence="10" id="KW-1185">Reference proteome</keyword>
<keyword evidence="2" id="KW-0229">DNA integration</keyword>
<dbReference type="InterPro" id="IPR025166">
    <property type="entry name" value="Integrase_DNA_bind_dom"/>
</dbReference>
<dbReference type="InterPro" id="IPR053876">
    <property type="entry name" value="Phage_int_M"/>
</dbReference>
<dbReference type="STRING" id="93064.BRX40_13935"/>
<evidence type="ECO:0000259" key="7">
    <source>
        <dbReference type="PROSITE" id="PS51900"/>
    </source>
</evidence>
<dbReference type="GO" id="GO:0015074">
    <property type="term" value="P:DNA integration"/>
    <property type="evidence" value="ECO:0007669"/>
    <property type="project" value="UniProtKB-KW"/>
</dbReference>
<dbReference type="RefSeq" id="WP_075152019.1">
    <property type="nucleotide sequence ID" value="NZ_CP018820.1"/>
</dbReference>
<dbReference type="OrthoDB" id="7388552at2"/>
<dbReference type="Pfam" id="PF22022">
    <property type="entry name" value="Phage_int_M"/>
    <property type="match status" value="1"/>
</dbReference>
<dbReference type="PANTHER" id="PTHR30629">
    <property type="entry name" value="PROPHAGE INTEGRASE"/>
    <property type="match status" value="1"/>
</dbReference>
<evidence type="ECO:0000256" key="1">
    <source>
        <dbReference type="ARBA" id="ARBA00008857"/>
    </source>
</evidence>
<dbReference type="InterPro" id="IPR002104">
    <property type="entry name" value="Integrase_catalytic"/>
</dbReference>
<dbReference type="PROSITE" id="PS51900">
    <property type="entry name" value="CB"/>
    <property type="match status" value="1"/>
</dbReference>
<evidence type="ECO:0000256" key="3">
    <source>
        <dbReference type="ARBA" id="ARBA00023125"/>
    </source>
</evidence>
<dbReference type="InterPro" id="IPR010998">
    <property type="entry name" value="Integrase_recombinase_N"/>
</dbReference>
<feature type="domain" description="Core-binding (CB)" evidence="7">
    <location>
        <begin position="91"/>
        <end position="172"/>
    </location>
</feature>
<organism evidence="8 10">
    <name type="scientific">Sphingomonas koreensis</name>
    <dbReference type="NCBI Taxonomy" id="93064"/>
    <lineage>
        <taxon>Bacteria</taxon>
        <taxon>Pseudomonadati</taxon>
        <taxon>Pseudomonadota</taxon>
        <taxon>Alphaproteobacteria</taxon>
        <taxon>Sphingomonadales</taxon>
        <taxon>Sphingomonadaceae</taxon>
        <taxon>Sphingomonas</taxon>
    </lineage>
</organism>
<feature type="domain" description="Tyr recombinase" evidence="6">
    <location>
        <begin position="195"/>
        <end position="390"/>
    </location>
</feature>
<accession>A0A1L6JBR4</accession>
<evidence type="ECO:0000313" key="8">
    <source>
        <dbReference type="EMBL" id="APR53381.1"/>
    </source>
</evidence>
<keyword evidence="4" id="KW-0233">DNA recombination</keyword>
<comment type="similarity">
    <text evidence="1">Belongs to the 'phage' integrase family.</text>
</comment>
<dbReference type="GeneID" id="44133664"/>
<sequence length="401" mass="44624">MLTNAAVKAAAPRSRAYKMADERGLHLFVTPGGRKSWRMKCRVDRREQTLTFGRYPEMSLAEARARCDQVREQLRRGADPRGTAAPAEQLDTLEQIAREWHASRLERWSAEHAGDVIESLENHVFPSIGAKRPDDIDEAQILELLGKVEARGHIETARRIRQRLEAVFRYARRRRRATIDPTDVVDELAVRPPARPMPALTTAAECRALLEAIAATTAAPRIRCAAQFLALTAVRIGSLRAMRWRELEDLDGDAPVWRIPAAHLKLIKTKKAETRFDLVVPLVPPAVQLLRAAAAENGYDTRSAPADALVFPIGEAAIGDLIARAGFKGRHVPHGWRASFSTILNEMMPEERDAIDAALGHRPKRADIDTKVEAAYNRSLQLSRRRAVFEAWAGVLAPPAA</sequence>
<protein>
    <submittedName>
        <fullName evidence="9">DUF4102 domain-containing protein</fullName>
    </submittedName>
</protein>
<dbReference type="InterPro" id="IPR044068">
    <property type="entry name" value="CB"/>
</dbReference>
<dbReference type="Pfam" id="PF00589">
    <property type="entry name" value="Phage_integrase"/>
    <property type="match status" value="1"/>
</dbReference>
<dbReference type="EMBL" id="CP018820">
    <property type="protein sequence ID" value="APR53381.1"/>
    <property type="molecule type" value="Genomic_DNA"/>
</dbReference>
<dbReference type="SUPFAM" id="SSF56349">
    <property type="entry name" value="DNA breaking-rejoining enzymes"/>
    <property type="match status" value="1"/>
</dbReference>
<keyword evidence="3 5" id="KW-0238">DNA-binding</keyword>
<evidence type="ECO:0000256" key="4">
    <source>
        <dbReference type="ARBA" id="ARBA00023172"/>
    </source>
</evidence>
<gene>
    <name evidence="8" type="ORF">BRX40_13935</name>
    <name evidence="9" type="ORF">CA257_11840</name>
</gene>
<reference evidence="8" key="1">
    <citation type="submission" date="2016-12" db="EMBL/GenBank/DDBJ databases">
        <title>Whole genome sequencing of Sphingomonas koreensis.</title>
        <authorList>
            <person name="Conlan S."/>
            <person name="Thomas P.J."/>
            <person name="Mullikin J."/>
            <person name="Palmore T.N."/>
            <person name="Frank K.M."/>
            <person name="Segre J.A."/>
        </authorList>
    </citation>
    <scope>NUCLEOTIDE SEQUENCE</scope>
    <source>
        <strain evidence="8">ABOJV</strain>
    </source>
</reference>
<evidence type="ECO:0000313" key="11">
    <source>
        <dbReference type="Proteomes" id="UP000286681"/>
    </source>
</evidence>
<dbReference type="AlphaFoldDB" id="A0A1L6JBR4"/>
<dbReference type="EMBL" id="QQWO01000009">
    <property type="protein sequence ID" value="RSV02587.1"/>
    <property type="molecule type" value="Genomic_DNA"/>
</dbReference>
<name>A0A1L6JBR4_9SPHN</name>
<dbReference type="KEGG" id="skr:BRX40_13935"/>
<dbReference type="GO" id="GO:0006310">
    <property type="term" value="P:DNA recombination"/>
    <property type="evidence" value="ECO:0007669"/>
    <property type="project" value="UniProtKB-KW"/>
</dbReference>
<dbReference type="GO" id="GO:0003677">
    <property type="term" value="F:DNA binding"/>
    <property type="evidence" value="ECO:0007669"/>
    <property type="project" value="UniProtKB-UniRule"/>
</dbReference>
<dbReference type="PANTHER" id="PTHR30629:SF2">
    <property type="entry name" value="PROPHAGE INTEGRASE INTS-RELATED"/>
    <property type="match status" value="1"/>
</dbReference>
<reference evidence="10" key="2">
    <citation type="submission" date="2016-12" db="EMBL/GenBank/DDBJ databases">
        <title>Whole genome sequencing of Sphingomonas sp. ABOJV.</title>
        <authorList>
            <person name="Conlan S."/>
            <person name="Thomas P.J."/>
            <person name="Mullikin J."/>
            <person name="Palmore T.N."/>
            <person name="Frank K.M."/>
            <person name="Segre J.A."/>
        </authorList>
    </citation>
    <scope>NUCLEOTIDE SEQUENCE [LARGE SCALE GENOMIC DNA]</scope>
    <source>
        <strain evidence="10">ABOJV</strain>
    </source>
</reference>
<reference evidence="9 11" key="3">
    <citation type="submission" date="2018-07" db="EMBL/GenBank/DDBJ databases">
        <title>Genomic and Epidemiologic Investigation of an Indolent Hospital Outbreak.</title>
        <authorList>
            <person name="Johnson R.C."/>
            <person name="Deming C."/>
            <person name="Conlan S."/>
            <person name="Zellmer C.J."/>
            <person name="Michelin A.V."/>
            <person name="Lee-Lin S."/>
            <person name="Thomas P.J."/>
            <person name="Park M."/>
            <person name="Weingarten R.A."/>
            <person name="Less J."/>
            <person name="Dekker J.P."/>
            <person name="Frank K.M."/>
            <person name="Musser K.A."/>
            <person name="Mcquiston J.R."/>
            <person name="Henderson D.K."/>
            <person name="Lau A.F."/>
            <person name="Palmore T.N."/>
            <person name="Segre J.A."/>
        </authorList>
    </citation>
    <scope>NUCLEOTIDE SEQUENCE [LARGE SCALE GENOMIC DNA]</scope>
    <source>
        <strain evidence="9 11">SK-NIH.Env10_0317</strain>
    </source>
</reference>
<dbReference type="InterPro" id="IPR013762">
    <property type="entry name" value="Integrase-like_cat_sf"/>
</dbReference>
<evidence type="ECO:0000256" key="5">
    <source>
        <dbReference type="PROSITE-ProRule" id="PRU01248"/>
    </source>
</evidence>
<dbReference type="InterPro" id="IPR038488">
    <property type="entry name" value="Integrase_DNA-bd_sf"/>
</dbReference>
<evidence type="ECO:0000313" key="9">
    <source>
        <dbReference type="EMBL" id="RSV02587.1"/>
    </source>
</evidence>
<dbReference type="Gene3D" id="1.10.443.10">
    <property type="entry name" value="Intergrase catalytic core"/>
    <property type="match status" value="1"/>
</dbReference>
<evidence type="ECO:0000256" key="2">
    <source>
        <dbReference type="ARBA" id="ARBA00022908"/>
    </source>
</evidence>
<dbReference type="InterPro" id="IPR011010">
    <property type="entry name" value="DNA_brk_join_enz"/>
</dbReference>
<proteinExistence type="inferred from homology"/>
<dbReference type="PROSITE" id="PS51898">
    <property type="entry name" value="TYR_RECOMBINASE"/>
    <property type="match status" value="1"/>
</dbReference>
<evidence type="ECO:0000259" key="6">
    <source>
        <dbReference type="PROSITE" id="PS51898"/>
    </source>
</evidence>